<feature type="transmembrane region" description="Helical" evidence="7">
    <location>
        <begin position="38"/>
        <end position="56"/>
    </location>
</feature>
<evidence type="ECO:0000256" key="2">
    <source>
        <dbReference type="ARBA" id="ARBA00007362"/>
    </source>
</evidence>
<feature type="transmembrane region" description="Helical" evidence="7">
    <location>
        <begin position="242"/>
        <end position="262"/>
    </location>
</feature>
<feature type="transmembrane region" description="Helical" evidence="7">
    <location>
        <begin position="268"/>
        <end position="289"/>
    </location>
</feature>
<feature type="domain" description="EamA" evidence="8">
    <location>
        <begin position="9"/>
        <end position="143"/>
    </location>
</feature>
<feature type="transmembrane region" description="Helical" evidence="7">
    <location>
        <begin position="187"/>
        <end position="205"/>
    </location>
</feature>
<dbReference type="AlphaFoldDB" id="A0AAE4ITX2"/>
<evidence type="ECO:0000313" key="9">
    <source>
        <dbReference type="EMBL" id="MDR9889600.1"/>
    </source>
</evidence>
<evidence type="ECO:0000256" key="7">
    <source>
        <dbReference type="SAM" id="Phobius"/>
    </source>
</evidence>
<feature type="transmembrane region" description="Helical" evidence="7">
    <location>
        <begin position="101"/>
        <end position="120"/>
    </location>
</feature>
<sequence>MNHAITNGRGYAFAALGGFILSFDTILLRLINLPPVQIAFWRAVALALPVICLVLFRYLRYQIAPDKKSLFSRDMLLSAFFYGLSSVLFPMSAMLTSIANMLFIISTAPLWAGILGWLFLKEKVSKVACLSFILSLTGVLIVISETDSGITFNPSIGDLIALMTAILMAAAFVVGRGSAHDLSLSPSVGAILAAIVLFSGFDIHLDLPARTLSLVILEGAVVVFLALSLIARASRFIPSSHLGLFLLLETILGPVWIYLAFAEKPGESSIVGGGIILAALLLNSGYSLWQLKYRNA</sequence>
<evidence type="ECO:0000256" key="3">
    <source>
        <dbReference type="ARBA" id="ARBA00022475"/>
    </source>
</evidence>
<dbReference type="InterPro" id="IPR037185">
    <property type="entry name" value="EmrE-like"/>
</dbReference>
<organism evidence="9 10">
    <name type="scientific">Pseudenterobacter timonensis</name>
    <dbReference type="NCBI Taxonomy" id="1755099"/>
    <lineage>
        <taxon>Bacteria</taxon>
        <taxon>Pseudomonadati</taxon>
        <taxon>Pseudomonadota</taxon>
        <taxon>Gammaproteobacteria</taxon>
        <taxon>Enterobacterales</taxon>
        <taxon>Enterobacteriaceae</taxon>
        <taxon>Pseudenterobacter</taxon>
    </lineage>
</organism>
<evidence type="ECO:0000259" key="8">
    <source>
        <dbReference type="Pfam" id="PF00892"/>
    </source>
</evidence>
<dbReference type="RefSeq" id="WP_310825126.1">
    <property type="nucleotide sequence ID" value="NZ_JAQGEC010000003.1"/>
</dbReference>
<reference evidence="9" key="1">
    <citation type="submission" date="2022-12" db="EMBL/GenBank/DDBJ databases">
        <title>NDM-1 containing novel ST 2018 Pseudenterobacter timonensis.</title>
        <authorList>
            <person name="Halder G."/>
            <person name="Mandal S."/>
            <person name="Dutta S."/>
        </authorList>
    </citation>
    <scope>NUCLEOTIDE SEQUENCE</scope>
    <source>
        <strain evidence="9">CNCI147</strain>
    </source>
</reference>
<keyword evidence="5 7" id="KW-1133">Transmembrane helix</keyword>
<comment type="caution">
    <text evidence="9">The sequence shown here is derived from an EMBL/GenBank/DDBJ whole genome shotgun (WGS) entry which is preliminary data.</text>
</comment>
<dbReference type="SUPFAM" id="SSF103481">
    <property type="entry name" value="Multidrug resistance efflux transporter EmrE"/>
    <property type="match status" value="2"/>
</dbReference>
<feature type="transmembrane region" description="Helical" evidence="7">
    <location>
        <begin position="12"/>
        <end position="32"/>
    </location>
</feature>
<dbReference type="PANTHER" id="PTHR22911">
    <property type="entry name" value="ACYL-MALONYL CONDENSING ENZYME-RELATED"/>
    <property type="match status" value="1"/>
</dbReference>
<dbReference type="Pfam" id="PF00892">
    <property type="entry name" value="EamA"/>
    <property type="match status" value="1"/>
</dbReference>
<gene>
    <name evidence="9" type="ORF">O7047_05030</name>
</gene>
<dbReference type="EMBL" id="JAQGEC010000003">
    <property type="protein sequence ID" value="MDR9889600.1"/>
    <property type="molecule type" value="Genomic_DNA"/>
</dbReference>
<evidence type="ECO:0000313" key="10">
    <source>
        <dbReference type="Proteomes" id="UP001248822"/>
    </source>
</evidence>
<keyword evidence="6 7" id="KW-0472">Membrane</keyword>
<evidence type="ECO:0000256" key="4">
    <source>
        <dbReference type="ARBA" id="ARBA00022692"/>
    </source>
</evidence>
<name>A0AAE4ITX2_9ENTR</name>
<protein>
    <submittedName>
        <fullName evidence="9">DMT family transporter</fullName>
    </submittedName>
</protein>
<dbReference type="Proteomes" id="UP001248822">
    <property type="component" value="Unassembled WGS sequence"/>
</dbReference>
<comment type="subcellular location">
    <subcellularLocation>
        <location evidence="1">Cell membrane</location>
        <topology evidence="1">Multi-pass membrane protein</topology>
    </subcellularLocation>
</comment>
<dbReference type="GO" id="GO:0005886">
    <property type="term" value="C:plasma membrane"/>
    <property type="evidence" value="ECO:0007669"/>
    <property type="project" value="UniProtKB-SubCell"/>
</dbReference>
<dbReference type="InterPro" id="IPR000620">
    <property type="entry name" value="EamA_dom"/>
</dbReference>
<dbReference type="PANTHER" id="PTHR22911:SF76">
    <property type="entry name" value="EAMA DOMAIN-CONTAINING PROTEIN"/>
    <property type="match status" value="1"/>
</dbReference>
<keyword evidence="3" id="KW-1003">Cell membrane</keyword>
<evidence type="ECO:0000256" key="1">
    <source>
        <dbReference type="ARBA" id="ARBA00004651"/>
    </source>
</evidence>
<comment type="similarity">
    <text evidence="2">Belongs to the EamA transporter family.</text>
</comment>
<feature type="transmembrane region" description="Helical" evidence="7">
    <location>
        <begin position="76"/>
        <end position="95"/>
    </location>
</feature>
<proteinExistence type="inferred from homology"/>
<feature type="transmembrane region" description="Helical" evidence="7">
    <location>
        <begin position="211"/>
        <end position="230"/>
    </location>
</feature>
<keyword evidence="4 7" id="KW-0812">Transmembrane</keyword>
<accession>A0AAE4ITX2</accession>
<feature type="transmembrane region" description="Helical" evidence="7">
    <location>
        <begin position="127"/>
        <end position="144"/>
    </location>
</feature>
<evidence type="ECO:0000256" key="6">
    <source>
        <dbReference type="ARBA" id="ARBA00023136"/>
    </source>
</evidence>
<feature type="transmembrane region" description="Helical" evidence="7">
    <location>
        <begin position="156"/>
        <end position="175"/>
    </location>
</feature>
<evidence type="ECO:0000256" key="5">
    <source>
        <dbReference type="ARBA" id="ARBA00022989"/>
    </source>
</evidence>